<evidence type="ECO:0000313" key="2">
    <source>
        <dbReference type="Proteomes" id="UP000216961"/>
    </source>
</evidence>
<dbReference type="EMBL" id="NPBQ01000131">
    <property type="protein sequence ID" value="PAD81170.1"/>
    <property type="molecule type" value="Genomic_DNA"/>
</dbReference>
<gene>
    <name evidence="1" type="ORF">CHH57_21305</name>
</gene>
<organism evidence="1 2">
    <name type="scientific">Niallia circulans</name>
    <name type="common">Bacillus circulans</name>
    <dbReference type="NCBI Taxonomy" id="1397"/>
    <lineage>
        <taxon>Bacteria</taxon>
        <taxon>Bacillati</taxon>
        <taxon>Bacillota</taxon>
        <taxon>Bacilli</taxon>
        <taxon>Bacillales</taxon>
        <taxon>Bacillaceae</taxon>
        <taxon>Niallia</taxon>
    </lineage>
</organism>
<dbReference type="AlphaFoldDB" id="A0A268F711"/>
<proteinExistence type="predicted"/>
<name>A0A268F711_NIACI</name>
<dbReference type="KEGG" id="bcir:C2I06_23485"/>
<dbReference type="Proteomes" id="UP000216961">
    <property type="component" value="Unassembled WGS sequence"/>
</dbReference>
<sequence length="93" mass="10902">MSLLPYLNCLKMEKQYDIIMVQLHRCGWYALFSYLRRKGGDIQMDFVLDLLKDVAKIFFTTLAAGYANRFASKKKNKRKPTPRRRKHKGGSSK</sequence>
<reference evidence="1 2" key="1">
    <citation type="submission" date="2017-07" db="EMBL/GenBank/DDBJ databases">
        <title>Isolation and whole genome analysis of endospore-forming bacteria from heroin.</title>
        <authorList>
            <person name="Kalinowski J."/>
            <person name="Ahrens B."/>
            <person name="Al-Dilaimi A."/>
            <person name="Winkler A."/>
            <person name="Wibberg D."/>
            <person name="Schleenbecker U."/>
            <person name="Ruckert C."/>
            <person name="Wolfel R."/>
            <person name="Grass G."/>
        </authorList>
    </citation>
    <scope>NUCLEOTIDE SEQUENCE [LARGE SCALE GENOMIC DNA]</scope>
    <source>
        <strain evidence="1 2">7521-2</strain>
    </source>
</reference>
<evidence type="ECO:0000313" key="1">
    <source>
        <dbReference type="EMBL" id="PAD81170.1"/>
    </source>
</evidence>
<accession>A0A268F711</accession>
<protein>
    <submittedName>
        <fullName evidence="1">Uncharacterized protein</fullName>
    </submittedName>
</protein>
<comment type="caution">
    <text evidence="1">The sequence shown here is derived from an EMBL/GenBank/DDBJ whole genome shotgun (WGS) entry which is preliminary data.</text>
</comment>